<keyword evidence="2" id="KW-1185">Reference proteome</keyword>
<comment type="caution">
    <text evidence="1">The sequence shown here is derived from an EMBL/GenBank/DDBJ whole genome shotgun (WGS) entry which is preliminary data.</text>
</comment>
<dbReference type="AlphaFoldDB" id="A0A388T9K0"/>
<organism evidence="1 2">
    <name type="scientific">Termititenax aidoneus</name>
    <dbReference type="NCBI Taxonomy" id="2218524"/>
    <lineage>
        <taxon>Bacteria</taxon>
        <taxon>Bacillati</taxon>
        <taxon>Candidatus Margulisiibacteriota</taxon>
        <taxon>Candidatus Termititenacia</taxon>
        <taxon>Candidatus Termititenacales</taxon>
        <taxon>Candidatus Termititenacaceae</taxon>
        <taxon>Candidatus Termititenax</taxon>
    </lineage>
</organism>
<dbReference type="EMBL" id="BGZN01000003">
    <property type="protein sequence ID" value="GBR72884.1"/>
    <property type="molecule type" value="Genomic_DNA"/>
</dbReference>
<evidence type="ECO:0000313" key="1">
    <source>
        <dbReference type="EMBL" id="GBR72884.1"/>
    </source>
</evidence>
<dbReference type="Proteomes" id="UP000269352">
    <property type="component" value="Unassembled WGS sequence"/>
</dbReference>
<sequence length="73" mass="8326">MKKISLEILKKGDEVLNVYDDKIVVKHSNGKVEIFKIIFEKDGMVSIDDTECIITYGDREVEITNDDVTLSSF</sequence>
<protein>
    <submittedName>
        <fullName evidence="1">Uncharacterized protein</fullName>
    </submittedName>
</protein>
<reference evidence="1 2" key="1">
    <citation type="journal article" date="2019" name="ISME J.">
        <title>Genome analyses of uncultured TG2/ZB3 bacteria in 'Margulisbacteria' specifically attached to ectosymbiotic spirochetes of protists in the termite gut.</title>
        <authorList>
            <person name="Utami Y.D."/>
            <person name="Kuwahara H."/>
            <person name="Igai K."/>
            <person name="Murakami T."/>
            <person name="Sugaya K."/>
            <person name="Morikawa T."/>
            <person name="Nagura Y."/>
            <person name="Yuki M."/>
            <person name="Deevong P."/>
            <person name="Inoue T."/>
            <person name="Kihara K."/>
            <person name="Lo N."/>
            <person name="Yamada A."/>
            <person name="Ohkuma M."/>
            <person name="Hongoh Y."/>
        </authorList>
    </citation>
    <scope>NUCLEOTIDE SEQUENCE [LARGE SCALE GENOMIC DNA]</scope>
    <source>
        <strain evidence="1">NkOx7-01</strain>
    </source>
</reference>
<name>A0A388T9K0_TERA1</name>
<gene>
    <name evidence="1" type="ORF">NO1_0341</name>
</gene>
<proteinExistence type="predicted"/>
<evidence type="ECO:0000313" key="2">
    <source>
        <dbReference type="Proteomes" id="UP000269352"/>
    </source>
</evidence>
<accession>A0A388T9K0</accession>